<dbReference type="Pfam" id="PF08676">
    <property type="entry name" value="MutL_C"/>
    <property type="match status" value="1"/>
</dbReference>
<dbReference type="SUPFAM" id="SSF118116">
    <property type="entry name" value="DNA mismatch repair protein MutL"/>
    <property type="match status" value="1"/>
</dbReference>
<dbReference type="GO" id="GO:0032300">
    <property type="term" value="C:mismatch repair complex"/>
    <property type="evidence" value="ECO:0007669"/>
    <property type="project" value="InterPro"/>
</dbReference>
<dbReference type="InterPro" id="IPR042121">
    <property type="entry name" value="MutL_C_regsub"/>
</dbReference>
<comment type="similarity">
    <text evidence="1 4">Belongs to the DNA mismatch repair MutL/HexB family.</text>
</comment>
<dbReference type="Pfam" id="PF01119">
    <property type="entry name" value="DNA_mis_repair"/>
    <property type="match status" value="1"/>
</dbReference>
<dbReference type="InterPro" id="IPR037198">
    <property type="entry name" value="MutL_C_sf"/>
</dbReference>
<feature type="domain" description="DNA mismatch repair protein S5" evidence="6">
    <location>
        <begin position="209"/>
        <end position="327"/>
    </location>
</feature>
<dbReference type="InterPro" id="IPR020667">
    <property type="entry name" value="DNA_mismatch_repair_MutL"/>
</dbReference>
<evidence type="ECO:0000259" key="5">
    <source>
        <dbReference type="SMART" id="SM00853"/>
    </source>
</evidence>
<dbReference type="GO" id="GO:0030983">
    <property type="term" value="F:mismatched DNA binding"/>
    <property type="evidence" value="ECO:0007669"/>
    <property type="project" value="InterPro"/>
</dbReference>
<dbReference type="PROSITE" id="PS00058">
    <property type="entry name" value="DNA_MISMATCH_REPAIR_1"/>
    <property type="match status" value="1"/>
</dbReference>
<dbReference type="InterPro" id="IPR014790">
    <property type="entry name" value="MutL_C"/>
</dbReference>
<dbReference type="RefSeq" id="WP_074461190.1">
    <property type="nucleotide sequence ID" value="NZ_FMUR01000004.1"/>
</dbReference>
<dbReference type="GO" id="GO:0140664">
    <property type="term" value="F:ATP-dependent DNA damage sensor activity"/>
    <property type="evidence" value="ECO:0007669"/>
    <property type="project" value="InterPro"/>
</dbReference>
<dbReference type="FunFam" id="3.30.565.10:FF:000003">
    <property type="entry name" value="DNA mismatch repair endonuclease MutL"/>
    <property type="match status" value="1"/>
</dbReference>
<dbReference type="GO" id="GO:0006298">
    <property type="term" value="P:mismatch repair"/>
    <property type="evidence" value="ECO:0007669"/>
    <property type="project" value="UniProtKB-UniRule"/>
</dbReference>
<evidence type="ECO:0000256" key="3">
    <source>
        <dbReference type="ARBA" id="ARBA00023204"/>
    </source>
</evidence>
<sequence length="678" mass="76987">MAFINELDKNTIDQIAAGEVVERPASVVKELVENAIDSGATAITVEIKGGGIDMIRVTDNGSGIEKSEIRKAFKRHATSKLKSIDDLFKIHSLGFRGEALSSISSVAQVDLITKTREDLVGIRYSISGGEEVCFEEIGAPDGTSLIVRNLFFNTPARKKFLKTPQTEASYIGDVMEHLALDNPTISFHYINNRDDKFNTSGNGDLKEIIYRIYGRDVSLNLVPINVTERGVTLEGYLGEPSINRSNRNFEIFFVNGRYVKDKIVSKALEEGYKQYLMMHKFPFAVLHIRMDPAMVDVNVHPAKLEVRFDNQTALYEMIRSNVENTLRNREMIPDAVLDEKKKAPDEIKPEKVDVFFDDSKGDLGNSEKKEIKVEASEKLEKTEEKKESPVKKIAPEPFEKQRFVENLVKEDTPVYSKDASGETVKISDNNKSAVWTRIFGDLEGKQAEKAEHPSPIIKPSEAIIVEKPVQLDLFEEKVLSKDNVKEYEILGQIFGTYWIIGYKDKMLLVDQHAAHEKVNYERMIKRYKSGELLSQMVNPPVIITLASAEEELFLRYRQYFEKIGFNIENFGGHEYAMRAIPVDLYGCNDEKDMFIKILDELSHETNLDRTPDVINYKIASMACKASVKGNTKMSRAEMEALLDELLTLDNPYNCPHGRPTIISMTKYEIDKKFKRVVE</sequence>
<dbReference type="SMART" id="SM01340">
    <property type="entry name" value="DNA_mis_repair"/>
    <property type="match status" value="1"/>
</dbReference>
<dbReference type="InterPro" id="IPR014762">
    <property type="entry name" value="DNA_mismatch_repair_CS"/>
</dbReference>
<keyword evidence="3 4" id="KW-0234">DNA repair</keyword>
<reference evidence="8" key="1">
    <citation type="submission" date="2016-10" db="EMBL/GenBank/DDBJ databases">
        <authorList>
            <person name="Varghese N."/>
            <person name="Submissions S."/>
        </authorList>
    </citation>
    <scope>NUCLEOTIDE SEQUENCE [LARGE SCALE GENOMIC DNA]</scope>
    <source>
        <strain evidence="8">XBD2006</strain>
    </source>
</reference>
<dbReference type="CDD" id="cd00782">
    <property type="entry name" value="MutL_Trans"/>
    <property type="match status" value="1"/>
</dbReference>
<dbReference type="EMBL" id="FMUR01000004">
    <property type="protein sequence ID" value="SCX81676.1"/>
    <property type="molecule type" value="Genomic_DNA"/>
</dbReference>
<dbReference type="Gene3D" id="3.30.565.10">
    <property type="entry name" value="Histidine kinase-like ATPase, C-terminal domain"/>
    <property type="match status" value="1"/>
</dbReference>
<dbReference type="SUPFAM" id="SSF54211">
    <property type="entry name" value="Ribosomal protein S5 domain 2-like"/>
    <property type="match status" value="1"/>
</dbReference>
<dbReference type="PANTHER" id="PTHR10073:SF12">
    <property type="entry name" value="DNA MISMATCH REPAIR PROTEIN MLH1"/>
    <property type="match status" value="1"/>
</dbReference>
<gene>
    <name evidence="4" type="primary">mutL</name>
    <name evidence="7" type="ORF">SAMN02910451_00377</name>
</gene>
<dbReference type="NCBIfam" id="TIGR00585">
    <property type="entry name" value="mutl"/>
    <property type="match status" value="1"/>
</dbReference>
<organism evidence="7 8">
    <name type="scientific">Butyrivibrio hungatei</name>
    <dbReference type="NCBI Taxonomy" id="185008"/>
    <lineage>
        <taxon>Bacteria</taxon>
        <taxon>Bacillati</taxon>
        <taxon>Bacillota</taxon>
        <taxon>Clostridia</taxon>
        <taxon>Lachnospirales</taxon>
        <taxon>Lachnospiraceae</taxon>
        <taxon>Butyrivibrio</taxon>
    </lineage>
</organism>
<evidence type="ECO:0000256" key="1">
    <source>
        <dbReference type="ARBA" id="ARBA00006082"/>
    </source>
</evidence>
<keyword evidence="2 4" id="KW-0227">DNA damage</keyword>
<dbReference type="SMART" id="SM00853">
    <property type="entry name" value="MutL_C"/>
    <property type="match status" value="1"/>
</dbReference>
<evidence type="ECO:0000256" key="2">
    <source>
        <dbReference type="ARBA" id="ARBA00022763"/>
    </source>
</evidence>
<evidence type="ECO:0000313" key="8">
    <source>
        <dbReference type="Proteomes" id="UP000183047"/>
    </source>
</evidence>
<dbReference type="AlphaFoldDB" id="A0A1G5AUY0"/>
<dbReference type="Pfam" id="PF13589">
    <property type="entry name" value="HATPase_c_3"/>
    <property type="match status" value="1"/>
</dbReference>
<dbReference type="InterPro" id="IPR042120">
    <property type="entry name" value="MutL_C_dimsub"/>
</dbReference>
<dbReference type="CDD" id="cd16926">
    <property type="entry name" value="HATPase_MutL-MLH-PMS-like"/>
    <property type="match status" value="1"/>
</dbReference>
<dbReference type="InterPro" id="IPR020568">
    <property type="entry name" value="Ribosomal_Su5_D2-typ_SF"/>
</dbReference>
<comment type="function">
    <text evidence="4">This protein is involved in the repair of mismatches in DNA. It is required for dam-dependent methyl-directed DNA mismatch repair. May act as a 'molecular matchmaker', a protein that promotes the formation of a stable complex between two or more DNA-binding proteins in an ATP-dependent manner without itself being part of a final effector complex.</text>
</comment>
<dbReference type="Gene3D" id="3.30.230.10">
    <property type="match status" value="1"/>
</dbReference>
<dbReference type="Proteomes" id="UP000183047">
    <property type="component" value="Unassembled WGS sequence"/>
</dbReference>
<keyword evidence="8" id="KW-1185">Reference proteome</keyword>
<protein>
    <recommendedName>
        <fullName evidence="4">DNA mismatch repair protein MutL</fullName>
    </recommendedName>
</protein>
<dbReference type="PANTHER" id="PTHR10073">
    <property type="entry name" value="DNA MISMATCH REPAIR PROTEIN MLH, PMS, MUTL"/>
    <property type="match status" value="1"/>
</dbReference>
<dbReference type="OrthoDB" id="9763467at2"/>
<dbReference type="Gene3D" id="3.30.1370.100">
    <property type="entry name" value="MutL, C-terminal domain, regulatory subdomain"/>
    <property type="match status" value="1"/>
</dbReference>
<dbReference type="SUPFAM" id="SSF55874">
    <property type="entry name" value="ATPase domain of HSP90 chaperone/DNA topoisomerase II/histidine kinase"/>
    <property type="match status" value="1"/>
</dbReference>
<dbReference type="InterPro" id="IPR014721">
    <property type="entry name" value="Ribsml_uS5_D2-typ_fold_subgr"/>
</dbReference>
<feature type="domain" description="MutL C-terminal dimerisation" evidence="5">
    <location>
        <begin position="489"/>
        <end position="633"/>
    </location>
</feature>
<dbReference type="InterPro" id="IPR013507">
    <property type="entry name" value="DNA_mismatch_S5_2-like"/>
</dbReference>
<evidence type="ECO:0000256" key="4">
    <source>
        <dbReference type="HAMAP-Rule" id="MF_00149"/>
    </source>
</evidence>
<accession>A0A1G5AUY0</accession>
<name>A0A1G5AUY0_9FIRM</name>
<dbReference type="GO" id="GO:0005524">
    <property type="term" value="F:ATP binding"/>
    <property type="evidence" value="ECO:0007669"/>
    <property type="project" value="InterPro"/>
</dbReference>
<dbReference type="STRING" id="185008.bhn_I1319"/>
<evidence type="ECO:0000313" key="7">
    <source>
        <dbReference type="EMBL" id="SCX81676.1"/>
    </source>
</evidence>
<evidence type="ECO:0000259" key="6">
    <source>
        <dbReference type="SMART" id="SM01340"/>
    </source>
</evidence>
<dbReference type="GO" id="GO:0016887">
    <property type="term" value="F:ATP hydrolysis activity"/>
    <property type="evidence" value="ECO:0007669"/>
    <property type="project" value="InterPro"/>
</dbReference>
<dbReference type="InterPro" id="IPR002099">
    <property type="entry name" value="MutL/Mlh/PMS"/>
</dbReference>
<proteinExistence type="inferred from homology"/>
<dbReference type="InterPro" id="IPR036890">
    <property type="entry name" value="HATPase_C_sf"/>
</dbReference>
<dbReference type="HAMAP" id="MF_00149">
    <property type="entry name" value="DNA_mis_repair"/>
    <property type="match status" value="1"/>
</dbReference>
<dbReference type="InterPro" id="IPR038973">
    <property type="entry name" value="MutL/Mlh/Pms-like"/>
</dbReference>
<dbReference type="Gene3D" id="3.30.1540.20">
    <property type="entry name" value="MutL, C-terminal domain, dimerisation subdomain"/>
    <property type="match status" value="1"/>
</dbReference>